<dbReference type="GO" id="GO:0009166">
    <property type="term" value="P:nucleotide catabolic process"/>
    <property type="evidence" value="ECO:0007669"/>
    <property type="project" value="InterPro"/>
</dbReference>
<proteinExistence type="predicted"/>
<protein>
    <recommendedName>
        <fullName evidence="2">5'-Nucleotidase C-terminal domain-containing protein</fullName>
    </recommendedName>
</protein>
<organism evidence="3 4">
    <name type="scientific">Capnocytophaga leadbetteri</name>
    <dbReference type="NCBI Taxonomy" id="327575"/>
    <lineage>
        <taxon>Bacteria</taxon>
        <taxon>Pseudomonadati</taxon>
        <taxon>Bacteroidota</taxon>
        <taxon>Flavobacteriia</taxon>
        <taxon>Flavobacteriales</taxon>
        <taxon>Flavobacteriaceae</taxon>
        <taxon>Capnocytophaga</taxon>
    </lineage>
</organism>
<dbReference type="InterPro" id="IPR006179">
    <property type="entry name" value="5_nucleotidase/apyrase"/>
</dbReference>
<evidence type="ECO:0000313" key="4">
    <source>
        <dbReference type="Proteomes" id="UP000217276"/>
    </source>
</evidence>
<feature type="chain" id="PRO_5013326956" description="5'-Nucleotidase C-terminal domain-containing protein" evidence="1">
    <location>
        <begin position="26"/>
        <end position="263"/>
    </location>
</feature>
<dbReference type="InterPro" id="IPR008334">
    <property type="entry name" value="5'-Nucleotdase_C"/>
</dbReference>
<dbReference type="SUPFAM" id="SSF55816">
    <property type="entry name" value="5'-nucleotidase (syn. UDP-sugar hydrolase), C-terminal domain"/>
    <property type="match status" value="1"/>
</dbReference>
<dbReference type="AlphaFoldDB" id="A0A250F7B0"/>
<feature type="signal peptide" evidence="1">
    <location>
        <begin position="1"/>
        <end position="25"/>
    </location>
</feature>
<dbReference type="InterPro" id="IPR036907">
    <property type="entry name" value="5'-Nucleotdase_C_sf"/>
</dbReference>
<dbReference type="Proteomes" id="UP000217276">
    <property type="component" value="Chromosome"/>
</dbReference>
<name>A0A250F7B0_9FLAO</name>
<dbReference type="EMBL" id="CP022384">
    <property type="protein sequence ID" value="ATA81013.1"/>
    <property type="molecule type" value="Genomic_DNA"/>
</dbReference>
<evidence type="ECO:0000313" key="3">
    <source>
        <dbReference type="EMBL" id="ATA81013.1"/>
    </source>
</evidence>
<feature type="domain" description="5'-Nucleotidase C-terminal" evidence="2">
    <location>
        <begin position="85"/>
        <end position="221"/>
    </location>
</feature>
<evidence type="ECO:0000259" key="2">
    <source>
        <dbReference type="Pfam" id="PF02872"/>
    </source>
</evidence>
<dbReference type="PRINTS" id="PR01607">
    <property type="entry name" value="APYRASEFAMLY"/>
</dbReference>
<dbReference type="PROSITE" id="PS51257">
    <property type="entry name" value="PROKAR_LIPOPROTEIN"/>
    <property type="match status" value="1"/>
</dbReference>
<dbReference type="PANTHER" id="PTHR11575">
    <property type="entry name" value="5'-NUCLEOTIDASE-RELATED"/>
    <property type="match status" value="1"/>
</dbReference>
<keyword evidence="1" id="KW-0732">Signal</keyword>
<dbReference type="Pfam" id="PF02872">
    <property type="entry name" value="5_nucleotid_C"/>
    <property type="match status" value="1"/>
</dbReference>
<dbReference type="KEGG" id="clk:CGC53_00890"/>
<dbReference type="GO" id="GO:0030288">
    <property type="term" value="C:outer membrane-bounded periplasmic space"/>
    <property type="evidence" value="ECO:0007669"/>
    <property type="project" value="TreeGrafter"/>
</dbReference>
<evidence type="ECO:0000256" key="1">
    <source>
        <dbReference type="SAM" id="SignalP"/>
    </source>
</evidence>
<dbReference type="PANTHER" id="PTHR11575:SF24">
    <property type="entry name" value="5'-NUCLEOTIDASE"/>
    <property type="match status" value="1"/>
</dbReference>
<keyword evidence="4" id="KW-1185">Reference proteome</keyword>
<gene>
    <name evidence="3" type="ORF">CGC53_00890</name>
</gene>
<dbReference type="RefSeq" id="WP_095912945.1">
    <property type="nucleotide sequence ID" value="NZ_CALIIH010000049.1"/>
</dbReference>
<reference evidence="4" key="1">
    <citation type="submission" date="2017-06" db="EMBL/GenBank/DDBJ databases">
        <title>Capnocytophaga spp. assemblies.</title>
        <authorList>
            <person name="Gulvik C.A."/>
        </authorList>
    </citation>
    <scope>NUCLEOTIDE SEQUENCE [LARGE SCALE GENOMIC DNA]</scope>
    <source>
        <strain evidence="4">H6253</strain>
    </source>
</reference>
<dbReference type="Gene3D" id="3.90.780.10">
    <property type="entry name" value="5'-Nucleotidase, C-terminal domain"/>
    <property type="match status" value="1"/>
</dbReference>
<dbReference type="GO" id="GO:0016787">
    <property type="term" value="F:hydrolase activity"/>
    <property type="evidence" value="ECO:0007669"/>
    <property type="project" value="InterPro"/>
</dbReference>
<sequence length="263" mass="29943">MRKFKQLNHYFIVSLIAIGLLSACAAHINKPELTKVTAKNIVITDTIPSLNQVDKFITPYRKHVEEEMSKVLSQNTNDLVKDRKHPRLNTAISNLFGDATYEIVSPIYKKRTGNDIDFVLMNWGGIRADLAKGPVTVGDAYALMPFENEVVIVTMKGEKVQELVDYLIKHRLPHPLSKQVALQITQDGKIVKFTINGKPFDPNATYRVATSDYLFNGGDAMYFFGNPIQKEDTGYKIRNVLIDYFKQTDVIDAKEDHRFEYKP</sequence>
<accession>A0A250F7B0</accession>